<gene>
    <name evidence="1" type="ORF">M422DRAFT_54486</name>
</gene>
<proteinExistence type="predicted"/>
<dbReference type="Proteomes" id="UP000054279">
    <property type="component" value="Unassembled WGS sequence"/>
</dbReference>
<dbReference type="HOGENOM" id="CLU_1316145_0_0_1"/>
<keyword evidence="2" id="KW-1185">Reference proteome</keyword>
<protein>
    <submittedName>
        <fullName evidence="1">Uncharacterized protein</fullName>
    </submittedName>
</protein>
<dbReference type="AlphaFoldDB" id="A0A0C9UTU4"/>
<evidence type="ECO:0000313" key="2">
    <source>
        <dbReference type="Proteomes" id="UP000054279"/>
    </source>
</evidence>
<organism evidence="1 2">
    <name type="scientific">Sphaerobolus stellatus (strain SS14)</name>
    <dbReference type="NCBI Taxonomy" id="990650"/>
    <lineage>
        <taxon>Eukaryota</taxon>
        <taxon>Fungi</taxon>
        <taxon>Dikarya</taxon>
        <taxon>Basidiomycota</taxon>
        <taxon>Agaricomycotina</taxon>
        <taxon>Agaricomycetes</taxon>
        <taxon>Phallomycetidae</taxon>
        <taxon>Geastrales</taxon>
        <taxon>Sphaerobolaceae</taxon>
        <taxon>Sphaerobolus</taxon>
    </lineage>
</organism>
<reference evidence="1 2" key="1">
    <citation type="submission" date="2014-06" db="EMBL/GenBank/DDBJ databases">
        <title>Evolutionary Origins and Diversification of the Mycorrhizal Mutualists.</title>
        <authorList>
            <consortium name="DOE Joint Genome Institute"/>
            <consortium name="Mycorrhizal Genomics Consortium"/>
            <person name="Kohler A."/>
            <person name="Kuo A."/>
            <person name="Nagy L.G."/>
            <person name="Floudas D."/>
            <person name="Copeland A."/>
            <person name="Barry K.W."/>
            <person name="Cichocki N."/>
            <person name="Veneault-Fourrey C."/>
            <person name="LaButti K."/>
            <person name="Lindquist E.A."/>
            <person name="Lipzen A."/>
            <person name="Lundell T."/>
            <person name="Morin E."/>
            <person name="Murat C."/>
            <person name="Riley R."/>
            <person name="Ohm R."/>
            <person name="Sun H."/>
            <person name="Tunlid A."/>
            <person name="Henrissat B."/>
            <person name="Grigoriev I.V."/>
            <person name="Hibbett D.S."/>
            <person name="Martin F."/>
        </authorList>
    </citation>
    <scope>NUCLEOTIDE SEQUENCE [LARGE SCALE GENOMIC DNA]</scope>
    <source>
        <strain evidence="1 2">SS14</strain>
    </source>
</reference>
<dbReference type="OrthoDB" id="5358886at2759"/>
<dbReference type="EMBL" id="KN837299">
    <property type="protein sequence ID" value="KIJ28736.1"/>
    <property type="molecule type" value="Genomic_DNA"/>
</dbReference>
<accession>A0A0C9UTU4</accession>
<sequence>MTRPTVDLATLYAQNDFENAVGKYFCWNVVKSDGTPWELAFTAYSNLKIMNGTAEAAGNQVVDIACVAVTGTTCCTFFYPTNLQLEQYHVRINFPANATLSSGAFDIQEVSARGGGVNVTASAPIGCGPGRPPTPFTPISSLSSSAYISVYMQAPMLGANVLLDNLTSLAPIVDVQWNYRDARNSTSAGISNFIIQVMDSTNGSNVGLL</sequence>
<evidence type="ECO:0000313" key="1">
    <source>
        <dbReference type="EMBL" id="KIJ28736.1"/>
    </source>
</evidence>
<name>A0A0C9UTU4_SPHS4</name>